<dbReference type="EMBL" id="CAJOBH010082619">
    <property type="protein sequence ID" value="CAF4524184.1"/>
    <property type="molecule type" value="Genomic_DNA"/>
</dbReference>
<protein>
    <submittedName>
        <fullName evidence="2">Uncharacterized protein</fullName>
    </submittedName>
</protein>
<evidence type="ECO:0000313" key="3">
    <source>
        <dbReference type="Proteomes" id="UP000681720"/>
    </source>
</evidence>
<reference evidence="2" key="1">
    <citation type="submission" date="2021-02" db="EMBL/GenBank/DDBJ databases">
        <authorList>
            <person name="Nowell W R."/>
        </authorList>
    </citation>
    <scope>NUCLEOTIDE SEQUENCE</scope>
</reference>
<dbReference type="EMBL" id="CAJOBJ010164485">
    <property type="protein sequence ID" value="CAF4858995.1"/>
    <property type="molecule type" value="Genomic_DNA"/>
</dbReference>
<name>A0A8S3C318_9BILA</name>
<proteinExistence type="predicted"/>
<feature type="non-terminal residue" evidence="2">
    <location>
        <position position="1"/>
    </location>
</feature>
<dbReference type="Proteomes" id="UP000681720">
    <property type="component" value="Unassembled WGS sequence"/>
</dbReference>
<comment type="caution">
    <text evidence="2">The sequence shown here is derived from an EMBL/GenBank/DDBJ whole genome shotgun (WGS) entry which is preliminary data.</text>
</comment>
<dbReference type="AlphaFoldDB" id="A0A8S3C318"/>
<gene>
    <name evidence="1" type="ORF">BYL167_LOCUS37037</name>
    <name evidence="2" type="ORF">GIL414_LOCUS49781</name>
</gene>
<organism evidence="2 3">
    <name type="scientific">Rotaria magnacalcarata</name>
    <dbReference type="NCBI Taxonomy" id="392030"/>
    <lineage>
        <taxon>Eukaryota</taxon>
        <taxon>Metazoa</taxon>
        <taxon>Spiralia</taxon>
        <taxon>Gnathifera</taxon>
        <taxon>Rotifera</taxon>
        <taxon>Eurotatoria</taxon>
        <taxon>Bdelloidea</taxon>
        <taxon>Philodinida</taxon>
        <taxon>Philodinidae</taxon>
        <taxon>Rotaria</taxon>
    </lineage>
</organism>
<evidence type="ECO:0000313" key="2">
    <source>
        <dbReference type="EMBL" id="CAF4858995.1"/>
    </source>
</evidence>
<dbReference type="Proteomes" id="UP000681967">
    <property type="component" value="Unassembled WGS sequence"/>
</dbReference>
<accession>A0A8S3C318</accession>
<sequence length="63" mass="7321">AKQNKATVPQLTKKQQEMLQQQLDQEQATRDIVKKIDEDAKNVFEIFTNIVKSTQELFIPYLG</sequence>
<evidence type="ECO:0000313" key="1">
    <source>
        <dbReference type="EMBL" id="CAF4524184.1"/>
    </source>
</evidence>
<feature type="non-terminal residue" evidence="2">
    <location>
        <position position="63"/>
    </location>
</feature>